<keyword evidence="2" id="KW-0813">Transport</keyword>
<organism evidence="11 12">
    <name type="scientific">Spirodela intermedia</name>
    <name type="common">Intermediate duckweed</name>
    <dbReference type="NCBI Taxonomy" id="51605"/>
    <lineage>
        <taxon>Eukaryota</taxon>
        <taxon>Viridiplantae</taxon>
        <taxon>Streptophyta</taxon>
        <taxon>Embryophyta</taxon>
        <taxon>Tracheophyta</taxon>
        <taxon>Spermatophyta</taxon>
        <taxon>Magnoliopsida</taxon>
        <taxon>Liliopsida</taxon>
        <taxon>Araceae</taxon>
        <taxon>Lemnoideae</taxon>
        <taxon>Spirodela</taxon>
    </lineage>
</organism>
<dbReference type="GO" id="GO:0031969">
    <property type="term" value="C:chloroplast membrane"/>
    <property type="evidence" value="ECO:0007669"/>
    <property type="project" value="UniProtKB-SubCell"/>
</dbReference>
<keyword evidence="12" id="KW-1185">Reference proteome</keyword>
<feature type="transmembrane region" description="Helical" evidence="9">
    <location>
        <begin position="270"/>
        <end position="288"/>
    </location>
</feature>
<dbReference type="InterPro" id="IPR050186">
    <property type="entry name" value="TPT_transporter"/>
</dbReference>
<name>A0A7I8KID9_SPIIN</name>
<feature type="transmembrane region" description="Helical" evidence="9">
    <location>
        <begin position="370"/>
        <end position="389"/>
    </location>
</feature>
<evidence type="ECO:0000256" key="9">
    <source>
        <dbReference type="SAM" id="Phobius"/>
    </source>
</evidence>
<keyword evidence="7 9" id="KW-1133">Transmembrane helix</keyword>
<sequence length="399" mass="42629">MAVGAFSGAVGGVSGLLRLRRTPREAAPVAAAARLNGSVGEGGNLVWGRQLRPGLLLESAPVAAVPCSMTAPARRRLLLPVASAASSPAEGGDSAGEGEVAAVGFLQKYPALVTGFFFFMWYFLNVIFNILNKKIYNYFPYPYFVSVVHLAVGVVYCLISWGVGLPKRAPIDSNLLKLLIPVSVCHALGHVTSNVSFAAVAVSFTHTIKALEPFFNAAASQFILGQQLPLSLWLSLAPVVLASFNWLGFISAMISTYPSLTGTDMDSTNVYAYISIIALIVCLPPAIIVEGPQLLQHGFKDAIGKVGLTKFVSDLFWVGMFYHLYNQIATNTLERVAPLTHAVGNVLKRVFVIGFSIIVFGNRISTQTGIGTAVAIAGVAMYSFIKAQIEEEKRKGKTA</sequence>
<evidence type="ECO:0000256" key="4">
    <source>
        <dbReference type="ARBA" id="ARBA00022640"/>
    </source>
</evidence>
<dbReference type="SUPFAM" id="SSF103481">
    <property type="entry name" value="Multidrug resistance efflux transporter EmrE"/>
    <property type="match status" value="1"/>
</dbReference>
<dbReference type="GO" id="GO:0015718">
    <property type="term" value="P:monocarboxylic acid transport"/>
    <property type="evidence" value="ECO:0007669"/>
    <property type="project" value="UniProtKB-ARBA"/>
</dbReference>
<dbReference type="InterPro" id="IPR004696">
    <property type="entry name" value="Tpt_PEP_transl"/>
</dbReference>
<dbReference type="OrthoDB" id="6418713at2759"/>
<keyword evidence="5 9" id="KW-0812">Transmembrane</keyword>
<protein>
    <recommendedName>
        <fullName evidence="10">Sugar phosphate transporter domain-containing protein</fullName>
    </recommendedName>
</protein>
<feature type="transmembrane region" description="Helical" evidence="9">
    <location>
        <begin position="230"/>
        <end position="249"/>
    </location>
</feature>
<evidence type="ECO:0000256" key="1">
    <source>
        <dbReference type="ARBA" id="ARBA00004508"/>
    </source>
</evidence>
<dbReference type="InterPro" id="IPR004853">
    <property type="entry name" value="Sugar_P_trans_dom"/>
</dbReference>
<dbReference type="GO" id="GO:0015605">
    <property type="term" value="F:organophosphate ester transmembrane transporter activity"/>
    <property type="evidence" value="ECO:0007669"/>
    <property type="project" value="UniProtKB-ARBA"/>
</dbReference>
<feature type="transmembrane region" description="Helical" evidence="9">
    <location>
        <begin position="143"/>
        <end position="166"/>
    </location>
</feature>
<dbReference type="Proteomes" id="UP000663760">
    <property type="component" value="Chromosome 6"/>
</dbReference>
<evidence type="ECO:0000313" key="11">
    <source>
        <dbReference type="EMBL" id="CAA7397451.1"/>
    </source>
</evidence>
<evidence type="ECO:0000256" key="2">
    <source>
        <dbReference type="ARBA" id="ARBA00022448"/>
    </source>
</evidence>
<accession>A0A7I8KID9</accession>
<proteinExistence type="predicted"/>
<evidence type="ECO:0000256" key="5">
    <source>
        <dbReference type="ARBA" id="ARBA00022692"/>
    </source>
</evidence>
<dbReference type="InterPro" id="IPR037185">
    <property type="entry name" value="EmrE-like"/>
</dbReference>
<dbReference type="EMBL" id="LR746269">
    <property type="protein sequence ID" value="CAA7397451.1"/>
    <property type="molecule type" value="Genomic_DNA"/>
</dbReference>
<gene>
    <name evidence="11" type="ORF">SI8410_06008116</name>
</gene>
<feature type="domain" description="Sugar phosphate transporter" evidence="10">
    <location>
        <begin position="113"/>
        <end position="383"/>
    </location>
</feature>
<dbReference type="GO" id="GO:0046943">
    <property type="term" value="F:carboxylic acid transmembrane transporter activity"/>
    <property type="evidence" value="ECO:0007669"/>
    <property type="project" value="UniProtKB-ARBA"/>
</dbReference>
<feature type="transmembrane region" description="Helical" evidence="9">
    <location>
        <begin position="111"/>
        <end position="131"/>
    </location>
</feature>
<dbReference type="AlphaFoldDB" id="A0A7I8KID9"/>
<keyword evidence="3" id="KW-0150">Chloroplast</keyword>
<evidence type="ECO:0000256" key="7">
    <source>
        <dbReference type="ARBA" id="ARBA00022989"/>
    </source>
</evidence>
<dbReference type="NCBIfam" id="TIGR00817">
    <property type="entry name" value="tpt"/>
    <property type="match status" value="1"/>
</dbReference>
<evidence type="ECO:0000256" key="3">
    <source>
        <dbReference type="ARBA" id="ARBA00022528"/>
    </source>
</evidence>
<keyword evidence="4" id="KW-0934">Plastid</keyword>
<dbReference type="PANTHER" id="PTHR11132">
    <property type="entry name" value="SOLUTE CARRIER FAMILY 35"/>
    <property type="match status" value="1"/>
</dbReference>
<keyword evidence="8 9" id="KW-0472">Membrane</keyword>
<reference evidence="11" key="1">
    <citation type="submission" date="2020-02" db="EMBL/GenBank/DDBJ databases">
        <authorList>
            <person name="Scholz U."/>
            <person name="Mascher M."/>
            <person name="Fiebig A."/>
        </authorList>
    </citation>
    <scope>NUCLEOTIDE SEQUENCE</scope>
</reference>
<keyword evidence="6" id="KW-0809">Transit peptide</keyword>
<evidence type="ECO:0000256" key="6">
    <source>
        <dbReference type="ARBA" id="ARBA00022946"/>
    </source>
</evidence>
<comment type="subcellular location">
    <subcellularLocation>
        <location evidence="1">Plastid</location>
        <location evidence="1">Chloroplast membrane</location>
        <topology evidence="1">Multi-pass membrane protein</topology>
    </subcellularLocation>
</comment>
<evidence type="ECO:0000256" key="8">
    <source>
        <dbReference type="ARBA" id="ARBA00023136"/>
    </source>
</evidence>
<evidence type="ECO:0000313" key="12">
    <source>
        <dbReference type="Proteomes" id="UP000663760"/>
    </source>
</evidence>
<dbReference type="Pfam" id="PF03151">
    <property type="entry name" value="TPT"/>
    <property type="match status" value="1"/>
</dbReference>
<evidence type="ECO:0000259" key="10">
    <source>
        <dbReference type="Pfam" id="PF03151"/>
    </source>
</evidence>